<feature type="compositionally biased region" description="Polar residues" evidence="2">
    <location>
        <begin position="2750"/>
        <end position="2759"/>
    </location>
</feature>
<feature type="compositionally biased region" description="Low complexity" evidence="2">
    <location>
        <begin position="856"/>
        <end position="870"/>
    </location>
</feature>
<feature type="region of interest" description="Disordered" evidence="2">
    <location>
        <begin position="1084"/>
        <end position="1117"/>
    </location>
</feature>
<dbReference type="Proteomes" id="UP000054558">
    <property type="component" value="Unassembled WGS sequence"/>
</dbReference>
<feature type="compositionally biased region" description="Polar residues" evidence="2">
    <location>
        <begin position="274"/>
        <end position="294"/>
    </location>
</feature>
<feature type="domain" description="FMP27/BLTP2/Hobbit GFWDK motif-containing RBG unit" evidence="3">
    <location>
        <begin position="1388"/>
        <end position="1603"/>
    </location>
</feature>
<dbReference type="EMBL" id="DF236967">
    <property type="protein sequence ID" value="GAQ78776.1"/>
    <property type="molecule type" value="Genomic_DNA"/>
</dbReference>
<feature type="compositionally biased region" description="Acidic residues" evidence="2">
    <location>
        <begin position="2401"/>
        <end position="2413"/>
    </location>
</feature>
<gene>
    <name evidence="4" type="ORF">KFL_000180580</name>
</gene>
<feature type="coiled-coil region" evidence="1">
    <location>
        <begin position="2415"/>
        <end position="2449"/>
    </location>
</feature>
<organism evidence="4 5">
    <name type="scientific">Klebsormidium nitens</name>
    <name type="common">Green alga</name>
    <name type="synonym">Ulothrix nitens</name>
    <dbReference type="NCBI Taxonomy" id="105231"/>
    <lineage>
        <taxon>Eukaryota</taxon>
        <taxon>Viridiplantae</taxon>
        <taxon>Streptophyta</taxon>
        <taxon>Klebsormidiophyceae</taxon>
        <taxon>Klebsormidiales</taxon>
        <taxon>Klebsormidiaceae</taxon>
        <taxon>Klebsormidium</taxon>
    </lineage>
</organism>
<sequence>MDLGASFAAFLILALGGWLLFNFTAKALALLISQVTGNMVHFRIISPIRLKDLSITFKKGPIASVTVGEMSCSVRDSLSPVLRRSGALKLHIAVKDVEVLLRPTVKSTRKKAKKKPRRPSEARGQHSGTGVWWFLSRVVGLLHVSMTDVIFTSTKVDNVSLHMNFLDLDCQRHATNRLNLRLECLPWHLLICRTAEEQSTRLHSLLSLLSGSKKTEVCVPVVTLESMVIDLAVGFEKAHGICVMQAGVACGEMAVNLNEQLAWLHLEGTVESATPARSESIESQQSAAGSTTLDPSAPWNLLEEEVHQAAKNVDLQGRSPLAASVDGAAAAQAASALNDLLQPSDGPSHDGDALNDSKRGFRLPDQVTFQLPCLKVSWAHASLEHVLLSGFTGLQVEAKGTQADHQAGSSGLLDVQCQCGAFELLRGTDMALVDVVRSVVHASIQVPSSQGEPLRAAVDVKVGGATCNVSPNLDPWLTIALGAVKFLQSRKAHRSAVGKSVRSPGGQGAVGAESGAGELGSGEPAAAGAKKRKSSKLLWDVAVSAPDAVLVLYGPFEVEVLKVTAHSAHTWIAASGPQVLEANCEFDELLFHFVEPEAIGRSIKRLSSDPLLLSSAPETHFAKLLRLRHLEVQWGSQGLEAEDPASASATGDVRAVQIEIVGGGLFLDMQQIRALVKESDALLAYLKGKFAKDPSKDSSAKKSQPKRKKRAAVEQVRFSMEAFALEIDRVMEFRVVTVEGNPKSDGRPDLAQIVPVHIEQVLDSESQSNGESLFKSEGAFRTSPAGPKAPPLPCSAVLALGKVSVIVQSGVVSTKLERCHLDYREEGLPLDIRTASRRSSFDQSGMRSGAKVQEGSRSASSSQQSSRISSGVGTLDPKSDRTVTLCGVQTASAVYSKGVKQEGKPASVCVAACGVDVAWEADAHLFLHAVGQDVKQVLDRRKEHRKRAKRATGDHGAGLGADAAKANGVEAESNSGGQANGAESGQKESVIDQELESAKGDSKAGMREASPGAASPAAAPLRPLVVSLDLEMLNVGADIGLGWQAFLRAQSVFSEDASIGVLLEGLQAGLNDAVILSSNSLQVSRHPAQPDGEGVGTGTESVQVGTEGVRTEREGVRPEAESVRAAWDVLVQGNGTRLTMPFRMALREAEDAGEDTARALKYILLAMKEGHAWFEKVSSEPKKKKKRKAVGKVTLAMRDFRADIEDEPFQSWLDLHYRMLAKQVREAMVREKLLAEKVGEAAAKELMQEARSFIAVPTQAPAEKGADGPDLLNPALAREAWERVMRQASRAYKEECSWRLQIDGATEKAPGPGGQCTVRVSKERESLIAVSCTSLDVVLTEIANGTEGLTQRVREMDSIRPGRGVPFSRFYGRHTTWEAAGLRLQLRDFSVPLLAAVSGTAEGDMIMAQQATVVPPLVWQELPVGRWQIVRMLRSASGCTPPLKLYTNLSVDLVAAEIGVGTGFEPAYADISYAFTTAIKKAPSPGADVIVASANPTPKTSAAGTPRASQVDTLAPTPVESVRDLAMSSVPFPQQDAAGGLGCIELLTGGSVPIVGLQGTSAIPKERSLPWWDLMRYYVHGHQKVVFHDLELALLATPDPYEEEQMLLLSASTFEVNSYPGAVAVEAEKVSVNLTAGGLDGAGGVMDGSAAAAEADPLAGPMRATQLQSPVYWVDFTLGWDCPSGQPQMHYLHAMPWEGTLRQTLNDPFRSTSLRLGIEMKFREAPTAHVPNPSSPETRPRRNTADVPEGPRNFEATWARVHSNSEGTLPQSRLARSQSVSAQQLTRRRSNASSAASEDFPTVPTIALGAPDFLFVRKWWSLWYYPPMKLRSFARCPRFGVPRGKRSGNLGLDKVLTELMLKIDSTPCCMKHVSIGENDPAEGLTFQMQHLKYDCCWYRAPIDEQTASILGVDYRGSLPRGDLLVVYQAFDARTLRVFLDSESKARESDESQRRFDKLRQLMDLPETYRGEASISEDPGSARSVSYGDDKGFLLSTDCFSLRKQSPKADNRRLATWRIGPRVGMTMFSMSGLSAASDSDYGSGVSGSEEEEGVAVLLADNCLRVSLHGLKLLWTLPNRDAVWSWVHDMARGFSSPKPSPSKQYAQRKKMEEHQRLLRWRQNVLEIPVSPTPAEKVVGGVVGSLAGSAPGAEGWKLNPGDKPMNPELQKEANTTRSAAAGAAQNAPTKAAVRSAVAEEEDGELKFMINVTQPQFNLHSDNASGRFLLAAASGRVLARSFHEAVVIGLEALAGAPEMRGLPSAGGFPIITWRKRELSILLEHVQAHVAPTDVDLNAGIQWLPKVSRDGRAQANARQPGVLLERVFTPCTMVFQYTRHRGGQGDGKGKDARMKPLKHFHFTSPDISASMTSRQFSILMDVITSLLLARLPRARNPPLRWAPSATDDDQEQEEEADEVVPEGIEEVELARSEIEALERECKAMAQDLHRMRLQGTDDGQAAFNGGLKGTIDNDLKLWMVTAARYALIRRLELGLAAKREAKAAARKSLRSILKAAAAKHQQQLKHPSSALRISWIIDKGMWTMLADGEPFAEAEINNMILDLDRDFDDVGFASFMVKHLTIRNCLPHPKCKEILGAWNPPEWSKACILKVEAKQGAPEPNGVVPILHFQVDIHPLRIHLTESLYRMLFEYVFPKDDLHPFRRADYQTAALPPSGSAAASRRGRRNTVEAPNPSLSRQSSGDSLKSPHSPKPGGTGFNASPGGPTAPWAGANPLSSSPVDMDPELMAEVSRVSHTRQASSSGYSSGEPHRGPAHRRTASAIEFGSTDSALLEAVVAQPTSAGRSGSYSGPLAMTAQTAMSLGQVGGLLQVQAAAILAAAGAEGSGSSETPPAGKKRRKQRAKAVRQNEEEVSKSKDLVIHFIKIAQVELVATYEGSPISFSEKRFLMDTFSREHFTGDWRRLFYKVKKHIIWGVLKSVAGVQGKKFRGQSQGGGEIHTESGSESSDQGARPAALLEGSSAPGGERRRFKHSQRSSEGFVSSVKGLFNAQRRKAKAVLRRSQRGSPSSLSTVDDDLPSDGGSDGGSQPSPGLTPGTRSLKSLLRQSSMRRSLGKKTSPLFSNKSKRGSFNEETSPTSRNDGGRSPGVQESSTLDSSPSTSTIGSVRAEER</sequence>
<feature type="compositionally biased region" description="Basic residues" evidence="2">
    <location>
        <begin position="107"/>
        <end position="117"/>
    </location>
</feature>
<feature type="region of interest" description="Disordered" evidence="2">
    <location>
        <begin position="497"/>
        <end position="526"/>
    </location>
</feature>
<feature type="region of interest" description="Disordered" evidence="2">
    <location>
        <begin position="2940"/>
        <end position="2995"/>
    </location>
</feature>
<evidence type="ECO:0000256" key="2">
    <source>
        <dbReference type="SAM" id="MobiDB-lite"/>
    </source>
</evidence>
<dbReference type="OrthoDB" id="1562405at2759"/>
<evidence type="ECO:0000259" key="3">
    <source>
        <dbReference type="SMART" id="SM01214"/>
    </source>
</evidence>
<keyword evidence="1" id="KW-0175">Coiled coil</keyword>
<feature type="compositionally biased region" description="Low complexity" evidence="2">
    <location>
        <begin position="3104"/>
        <end position="3115"/>
    </location>
</feature>
<feature type="compositionally biased region" description="Polar residues" evidence="2">
    <location>
        <begin position="3084"/>
        <end position="3093"/>
    </location>
</feature>
<feature type="region of interest" description="Disordered" evidence="2">
    <location>
        <begin position="2148"/>
        <end position="2183"/>
    </location>
</feature>
<feature type="region of interest" description="Disordered" evidence="2">
    <location>
        <begin position="834"/>
        <end position="877"/>
    </location>
</feature>
<feature type="compositionally biased region" description="Polar residues" evidence="2">
    <location>
        <begin position="837"/>
        <end position="846"/>
    </location>
</feature>
<feature type="region of interest" description="Disordered" evidence="2">
    <location>
        <begin position="2664"/>
        <end position="2770"/>
    </location>
</feature>
<feature type="compositionally biased region" description="Polar residues" evidence="2">
    <location>
        <begin position="2688"/>
        <end position="2698"/>
    </location>
</feature>
<feature type="compositionally biased region" description="Basic and acidic residues" evidence="2">
    <location>
        <begin position="985"/>
        <end position="1006"/>
    </location>
</feature>
<dbReference type="Pfam" id="PF10344">
    <property type="entry name" value="Hobbit"/>
    <property type="match status" value="2"/>
</dbReference>
<feature type="region of interest" description="Disordered" evidence="2">
    <location>
        <begin position="940"/>
        <end position="1017"/>
    </location>
</feature>
<accession>A0A1Y1HQB2</accession>
<dbReference type="STRING" id="105231.A0A1Y1HQB2"/>
<dbReference type="PANTHER" id="PTHR15678">
    <property type="entry name" value="ANTIGEN MLAA-22-RELATED"/>
    <property type="match status" value="1"/>
</dbReference>
<feature type="region of interest" description="Disordered" evidence="2">
    <location>
        <begin position="1722"/>
        <end position="1751"/>
    </location>
</feature>
<feature type="region of interest" description="Disordered" evidence="2">
    <location>
        <begin position="274"/>
        <end position="296"/>
    </location>
</feature>
<dbReference type="InterPro" id="IPR045167">
    <property type="entry name" value="Hobbit"/>
</dbReference>
<feature type="compositionally biased region" description="Low complexity" evidence="2">
    <location>
        <begin position="3039"/>
        <end position="3064"/>
    </location>
</feature>
<reference evidence="4 5" key="1">
    <citation type="journal article" date="2014" name="Nat. Commun.">
        <title>Klebsormidium flaccidum genome reveals primary factors for plant terrestrial adaptation.</title>
        <authorList>
            <person name="Hori K."/>
            <person name="Maruyama F."/>
            <person name="Fujisawa T."/>
            <person name="Togashi T."/>
            <person name="Yamamoto N."/>
            <person name="Seo M."/>
            <person name="Sato S."/>
            <person name="Yamada T."/>
            <person name="Mori H."/>
            <person name="Tajima N."/>
            <person name="Moriyama T."/>
            <person name="Ikeuchi M."/>
            <person name="Watanabe M."/>
            <person name="Wada H."/>
            <person name="Kobayashi K."/>
            <person name="Saito M."/>
            <person name="Masuda T."/>
            <person name="Sasaki-Sekimoto Y."/>
            <person name="Mashiguchi K."/>
            <person name="Awai K."/>
            <person name="Shimojima M."/>
            <person name="Masuda S."/>
            <person name="Iwai M."/>
            <person name="Nobusawa T."/>
            <person name="Narise T."/>
            <person name="Kondo S."/>
            <person name="Saito H."/>
            <person name="Sato R."/>
            <person name="Murakawa M."/>
            <person name="Ihara Y."/>
            <person name="Oshima-Yamada Y."/>
            <person name="Ohtaka K."/>
            <person name="Satoh M."/>
            <person name="Sonobe K."/>
            <person name="Ishii M."/>
            <person name="Ohtani R."/>
            <person name="Kanamori-Sato M."/>
            <person name="Honoki R."/>
            <person name="Miyazaki D."/>
            <person name="Mochizuki H."/>
            <person name="Umetsu J."/>
            <person name="Higashi K."/>
            <person name="Shibata D."/>
            <person name="Kamiya Y."/>
            <person name="Sato N."/>
            <person name="Nakamura Y."/>
            <person name="Tabata S."/>
            <person name="Ida S."/>
            <person name="Kurokawa K."/>
            <person name="Ohta H."/>
        </authorList>
    </citation>
    <scope>NUCLEOTIDE SEQUENCE [LARGE SCALE GENOMIC DNA]</scope>
    <source>
        <strain evidence="4 5">NIES-2285</strain>
    </source>
</reference>
<dbReference type="PANTHER" id="PTHR15678:SF6">
    <property type="entry name" value="BRIDGE-LIKE LIPID TRANSFER PROTEIN FAMILY MEMBER 2"/>
    <property type="match status" value="1"/>
</dbReference>
<feature type="region of interest" description="Disordered" evidence="2">
    <location>
        <begin position="3007"/>
        <end position="3124"/>
    </location>
</feature>
<feature type="region of interest" description="Disordered" evidence="2">
    <location>
        <begin position="106"/>
        <end position="126"/>
    </location>
</feature>
<dbReference type="SMART" id="SM01214">
    <property type="entry name" value="Fmp27_GFWDK"/>
    <property type="match status" value="1"/>
</dbReference>
<protein>
    <recommendedName>
        <fullName evidence="3">FMP27/BLTP2/Hobbit GFWDK motif-containing RBG unit domain-containing protein</fullName>
    </recommendedName>
</protein>
<feature type="compositionally biased region" description="Basic residues" evidence="2">
    <location>
        <begin position="3007"/>
        <end position="3016"/>
    </location>
</feature>
<evidence type="ECO:0000313" key="4">
    <source>
        <dbReference type="EMBL" id="GAQ78776.1"/>
    </source>
</evidence>
<feature type="region of interest" description="Disordered" evidence="2">
    <location>
        <begin position="692"/>
        <end position="711"/>
    </location>
</feature>
<feature type="region of interest" description="Disordered" evidence="2">
    <location>
        <begin position="2835"/>
        <end position="2864"/>
    </location>
</feature>
<evidence type="ECO:0000256" key="1">
    <source>
        <dbReference type="SAM" id="Coils"/>
    </source>
</evidence>
<proteinExistence type="predicted"/>
<feature type="compositionally biased region" description="Polar residues" evidence="2">
    <location>
        <begin position="972"/>
        <end position="983"/>
    </location>
</feature>
<feature type="compositionally biased region" description="Low complexity" evidence="2">
    <location>
        <begin position="2170"/>
        <end position="2183"/>
    </location>
</feature>
<keyword evidence="5" id="KW-1185">Reference proteome</keyword>
<feature type="compositionally biased region" description="Low complexity" evidence="2">
    <location>
        <begin position="510"/>
        <end position="526"/>
    </location>
</feature>
<dbReference type="InterPro" id="IPR019441">
    <property type="entry name" value="FMP27/BLTP2/Hobbit_GFWDK_RBG"/>
</dbReference>
<feature type="region of interest" description="Disordered" evidence="2">
    <location>
        <begin position="2393"/>
        <end position="2413"/>
    </location>
</feature>
<feature type="region of interest" description="Disordered" evidence="2">
    <location>
        <begin position="1765"/>
        <end position="1798"/>
    </location>
</feature>
<name>A0A1Y1HQB2_KLENI</name>
<dbReference type="OMA" id="CVKFCIR"/>
<evidence type="ECO:0000313" key="5">
    <source>
        <dbReference type="Proteomes" id="UP000054558"/>
    </source>
</evidence>
<feature type="compositionally biased region" description="Polar residues" evidence="2">
    <location>
        <begin position="1765"/>
        <end position="1785"/>
    </location>
</feature>
<feature type="compositionally biased region" description="Basic residues" evidence="2">
    <location>
        <begin position="2848"/>
        <end position="2858"/>
    </location>
</feature>